<dbReference type="EMBL" id="CAJGYO010000002">
    <property type="protein sequence ID" value="CAD6213378.1"/>
    <property type="molecule type" value="Genomic_DNA"/>
</dbReference>
<keyword evidence="4" id="KW-1185">Reference proteome</keyword>
<proteinExistence type="predicted"/>
<evidence type="ECO:0000313" key="4">
    <source>
        <dbReference type="Proteomes" id="UP000604825"/>
    </source>
</evidence>
<dbReference type="PANTHER" id="PTHR46033">
    <property type="entry name" value="PROTEIN MAIN-LIKE 2"/>
    <property type="match status" value="1"/>
</dbReference>
<feature type="coiled-coil region" evidence="1">
    <location>
        <begin position="369"/>
        <end position="396"/>
    </location>
</feature>
<organism evidence="3 4">
    <name type="scientific">Miscanthus lutarioriparius</name>
    <dbReference type="NCBI Taxonomy" id="422564"/>
    <lineage>
        <taxon>Eukaryota</taxon>
        <taxon>Viridiplantae</taxon>
        <taxon>Streptophyta</taxon>
        <taxon>Embryophyta</taxon>
        <taxon>Tracheophyta</taxon>
        <taxon>Spermatophyta</taxon>
        <taxon>Magnoliopsida</taxon>
        <taxon>Liliopsida</taxon>
        <taxon>Poales</taxon>
        <taxon>Poaceae</taxon>
        <taxon>PACMAD clade</taxon>
        <taxon>Panicoideae</taxon>
        <taxon>Andropogonodae</taxon>
        <taxon>Andropogoneae</taxon>
        <taxon>Saccharinae</taxon>
        <taxon>Miscanthus</taxon>
    </lineage>
</organism>
<comment type="caution">
    <text evidence="3">The sequence shown here is derived from an EMBL/GenBank/DDBJ whole genome shotgun (WGS) entry which is preliminary data.</text>
</comment>
<keyword evidence="1" id="KW-0175">Coiled coil</keyword>
<protein>
    <recommendedName>
        <fullName evidence="2">Aminotransferase-like plant mobile domain-containing protein</fullName>
    </recommendedName>
</protein>
<dbReference type="PANTHER" id="PTHR46033:SF32">
    <property type="entry name" value="EXPRESSED PROTEIN"/>
    <property type="match status" value="1"/>
</dbReference>
<name>A0A811N0X4_9POAL</name>
<dbReference type="AlphaFoldDB" id="A0A811N0X4"/>
<dbReference type="OrthoDB" id="1572276at2759"/>
<dbReference type="GO" id="GO:0010073">
    <property type="term" value="P:meristem maintenance"/>
    <property type="evidence" value="ECO:0007669"/>
    <property type="project" value="InterPro"/>
</dbReference>
<gene>
    <name evidence="3" type="ORF">NCGR_LOCUS8970</name>
</gene>
<sequence>MWLSLFVLPGPPFDVVRREVLPLAARLARGQSVALAPAALAAIYRDLSALKRCITSDKKDEPFVVSAPAHILQLWVWEHFTQLRPEPAASSARGDRNIPRAARWHEVGKRLSSKDVHAVFMSPKEFKWRPYGNRSLFGLQPEMGRFWTAGTSEELLSLRRCLHPCELMGMNCIQQYSPHRVARQLGFDQDIPGTVARASSGWEKAWETYNIDAEGPAFIFPYHKPCVTVQYAKWWKPYSSVCDSAIANAAKMKEGHDFVSPAKRKMEGVLAENSGKKLRLPVATSTRGHPPNIPEGINVYPSHSSGSNAAIRRAAAAPAPDAADDHPLDHISLSDRLNSIIKMPKQPNTECLVISDDDECDKSSSKGQEATRQAKIAELKKKINTLKEEIQALEATPK</sequence>
<reference evidence="3" key="1">
    <citation type="submission" date="2020-10" db="EMBL/GenBank/DDBJ databases">
        <authorList>
            <person name="Han B."/>
            <person name="Lu T."/>
            <person name="Zhao Q."/>
            <person name="Huang X."/>
            <person name="Zhao Y."/>
        </authorList>
    </citation>
    <scope>NUCLEOTIDE SEQUENCE</scope>
</reference>
<dbReference type="Pfam" id="PF10536">
    <property type="entry name" value="PMD"/>
    <property type="match status" value="1"/>
</dbReference>
<dbReference type="InterPro" id="IPR019557">
    <property type="entry name" value="AminoTfrase-like_pln_mobile"/>
</dbReference>
<evidence type="ECO:0000259" key="2">
    <source>
        <dbReference type="Pfam" id="PF10536"/>
    </source>
</evidence>
<dbReference type="InterPro" id="IPR044824">
    <property type="entry name" value="MAIN-like"/>
</dbReference>
<feature type="domain" description="Aminotransferase-like plant mobile" evidence="2">
    <location>
        <begin position="1"/>
        <end position="236"/>
    </location>
</feature>
<evidence type="ECO:0000256" key="1">
    <source>
        <dbReference type="SAM" id="Coils"/>
    </source>
</evidence>
<accession>A0A811N0X4</accession>
<evidence type="ECO:0000313" key="3">
    <source>
        <dbReference type="EMBL" id="CAD6213378.1"/>
    </source>
</evidence>
<dbReference type="Proteomes" id="UP000604825">
    <property type="component" value="Unassembled WGS sequence"/>
</dbReference>